<dbReference type="EMBL" id="BARS01059648">
    <property type="protein sequence ID" value="GAG46997.1"/>
    <property type="molecule type" value="Genomic_DNA"/>
</dbReference>
<proteinExistence type="predicted"/>
<feature type="non-terminal residue" evidence="2">
    <location>
        <position position="36"/>
    </location>
</feature>
<organism evidence="2">
    <name type="scientific">marine sediment metagenome</name>
    <dbReference type="NCBI Taxonomy" id="412755"/>
    <lineage>
        <taxon>unclassified sequences</taxon>
        <taxon>metagenomes</taxon>
        <taxon>ecological metagenomes</taxon>
    </lineage>
</organism>
<sequence length="36" mass="3663">GLTDGTPTPAAGDTMASHGGWTEVVAYDEGVRQTLT</sequence>
<name>X0YIN0_9ZZZZ</name>
<dbReference type="AlphaFoldDB" id="X0YIN0"/>
<feature type="region of interest" description="Disordered" evidence="1">
    <location>
        <begin position="1"/>
        <end position="20"/>
    </location>
</feature>
<gene>
    <name evidence="2" type="ORF">S01H1_86255</name>
</gene>
<protein>
    <submittedName>
        <fullName evidence="2">Uncharacterized protein</fullName>
    </submittedName>
</protein>
<feature type="non-terminal residue" evidence="2">
    <location>
        <position position="1"/>
    </location>
</feature>
<evidence type="ECO:0000256" key="1">
    <source>
        <dbReference type="SAM" id="MobiDB-lite"/>
    </source>
</evidence>
<evidence type="ECO:0000313" key="2">
    <source>
        <dbReference type="EMBL" id="GAG46997.1"/>
    </source>
</evidence>
<comment type="caution">
    <text evidence="2">The sequence shown here is derived from an EMBL/GenBank/DDBJ whole genome shotgun (WGS) entry which is preliminary data.</text>
</comment>
<reference evidence="2" key="1">
    <citation type="journal article" date="2014" name="Front. Microbiol.">
        <title>High frequency of phylogenetically diverse reductive dehalogenase-homologous genes in deep subseafloor sedimentary metagenomes.</title>
        <authorList>
            <person name="Kawai M."/>
            <person name="Futagami T."/>
            <person name="Toyoda A."/>
            <person name="Takaki Y."/>
            <person name="Nishi S."/>
            <person name="Hori S."/>
            <person name="Arai W."/>
            <person name="Tsubouchi T."/>
            <person name="Morono Y."/>
            <person name="Uchiyama I."/>
            <person name="Ito T."/>
            <person name="Fujiyama A."/>
            <person name="Inagaki F."/>
            <person name="Takami H."/>
        </authorList>
    </citation>
    <scope>NUCLEOTIDE SEQUENCE</scope>
    <source>
        <strain evidence="2">Expedition CK06-06</strain>
    </source>
</reference>
<accession>X0YIN0</accession>